<reference evidence="2" key="1">
    <citation type="submission" date="2022-08" db="EMBL/GenBank/DDBJ databases">
        <title>Mycobacterium kiyosense sp. nov., scotochromogenic slow-glowing species isolated from respiratory specimens.</title>
        <authorList>
            <person name="Fukano H."/>
            <person name="Kazumi Y."/>
            <person name="Sakagami N."/>
            <person name="Ato M."/>
            <person name="Mitarai S."/>
            <person name="Hoshino Y."/>
        </authorList>
    </citation>
    <scope>NUCLEOTIDE SEQUENCE</scope>
    <source>
        <strain evidence="2">1413</strain>
    </source>
</reference>
<organism evidence="2 3">
    <name type="scientific">Mycobacterium kiyosense</name>
    <dbReference type="NCBI Taxonomy" id="2871094"/>
    <lineage>
        <taxon>Bacteria</taxon>
        <taxon>Bacillati</taxon>
        <taxon>Actinomycetota</taxon>
        <taxon>Actinomycetes</taxon>
        <taxon>Mycobacteriales</taxon>
        <taxon>Mycobacteriaceae</taxon>
        <taxon>Mycobacterium</taxon>
    </lineage>
</organism>
<dbReference type="AlphaFoldDB" id="A0A9P3QCU9"/>
<evidence type="ECO:0000256" key="1">
    <source>
        <dbReference type="SAM" id="MobiDB-lite"/>
    </source>
</evidence>
<proteinExistence type="predicted"/>
<protein>
    <submittedName>
        <fullName evidence="2">Uncharacterized protein</fullName>
    </submittedName>
</protein>
<accession>A0A9P3QCU9</accession>
<sequence length="152" mass="16082">MSETCGCGGEEDGPGDETEQEPERLWEVSELRAAAAAGVVLAGRLCGRLDRRTPPGSAGLVCGRVGDRGVDVRAVHICGDYQAARLAARRADLARRSRPPGVCRSKRSAMPSCCAPQRTALVALIARIGSVSLSLRSSLLNPLPEEHHRGQS</sequence>
<gene>
    <name evidence="2" type="ORF">Mkiyose1413_52780</name>
</gene>
<keyword evidence="3" id="KW-1185">Reference proteome</keyword>
<evidence type="ECO:0000313" key="2">
    <source>
        <dbReference type="EMBL" id="GLD33395.1"/>
    </source>
</evidence>
<evidence type="ECO:0000313" key="3">
    <source>
        <dbReference type="Proteomes" id="UP001064782"/>
    </source>
</evidence>
<name>A0A9P3QCU9_9MYCO</name>
<comment type="caution">
    <text evidence="2">The sequence shown here is derived from an EMBL/GenBank/DDBJ whole genome shotgun (WGS) entry which is preliminary data.</text>
</comment>
<dbReference type="EMBL" id="BRZI01000077">
    <property type="protein sequence ID" value="GLD33395.1"/>
    <property type="molecule type" value="Genomic_DNA"/>
</dbReference>
<feature type="compositionally biased region" description="Acidic residues" evidence="1">
    <location>
        <begin position="9"/>
        <end position="20"/>
    </location>
</feature>
<feature type="region of interest" description="Disordered" evidence="1">
    <location>
        <begin position="1"/>
        <end position="22"/>
    </location>
</feature>
<dbReference type="Proteomes" id="UP001064782">
    <property type="component" value="Unassembled WGS sequence"/>
</dbReference>